<gene>
    <name evidence="2" type="ORF">HY768_08400</name>
</gene>
<dbReference type="PANTHER" id="PTHR43630">
    <property type="entry name" value="POLY-BETA-1,6-N-ACETYL-D-GLUCOSAMINE SYNTHASE"/>
    <property type="match status" value="1"/>
</dbReference>
<proteinExistence type="predicted"/>
<dbReference type="InterPro" id="IPR029044">
    <property type="entry name" value="Nucleotide-diphossugar_trans"/>
</dbReference>
<name>A0A933IF08_UNCT6</name>
<accession>A0A933IF08</accession>
<feature type="domain" description="Glycosyltransferase 2-like" evidence="1">
    <location>
        <begin position="5"/>
        <end position="134"/>
    </location>
</feature>
<dbReference type="Pfam" id="PF00535">
    <property type="entry name" value="Glycos_transf_2"/>
    <property type="match status" value="1"/>
</dbReference>
<evidence type="ECO:0000259" key="1">
    <source>
        <dbReference type="Pfam" id="PF00535"/>
    </source>
</evidence>
<dbReference type="Proteomes" id="UP000736328">
    <property type="component" value="Unassembled WGS sequence"/>
</dbReference>
<sequence>MKISATVITKNEEVNIERCLKSLSFADEIVLVDSQSSDQTVRLAEAYASRVITNPWPGHIQQKNFAIGQAAGDWILSLDADEEITPELKNEILQAKQNGFYGRAGFYFPRQSMFLGRWMKHGGWYPDYHLRLFKKESGRFGGMNPHDKVILNGRAGHFKNHLLHYTYPSLESYFSRFNSYTGIAARELFNHGRRPSLAQLLFSPPAAFVKMYLLKLGFLDGLEGLMLSVFSACYVLVKDLKLWELEKSEGNG</sequence>
<reference evidence="2" key="1">
    <citation type="submission" date="2020-07" db="EMBL/GenBank/DDBJ databases">
        <title>Huge and variable diversity of episymbiotic CPR bacteria and DPANN archaea in groundwater ecosystems.</title>
        <authorList>
            <person name="He C.Y."/>
            <person name="Keren R."/>
            <person name="Whittaker M."/>
            <person name="Farag I.F."/>
            <person name="Doudna J."/>
            <person name="Cate J.H.D."/>
            <person name="Banfield J.F."/>
        </authorList>
    </citation>
    <scope>NUCLEOTIDE SEQUENCE</scope>
    <source>
        <strain evidence="2">NC_groundwater_1520_Pr4_B-0.1um_53_5</strain>
    </source>
</reference>
<protein>
    <submittedName>
        <fullName evidence="2">Glycosyltransferase family 2 protein</fullName>
    </submittedName>
</protein>
<evidence type="ECO:0000313" key="3">
    <source>
        <dbReference type="Proteomes" id="UP000736328"/>
    </source>
</evidence>
<dbReference type="CDD" id="cd02511">
    <property type="entry name" value="Beta4Glucosyltransferase"/>
    <property type="match status" value="1"/>
</dbReference>
<evidence type="ECO:0000313" key="2">
    <source>
        <dbReference type="EMBL" id="MBI4727223.1"/>
    </source>
</evidence>
<dbReference type="SUPFAM" id="SSF53448">
    <property type="entry name" value="Nucleotide-diphospho-sugar transferases"/>
    <property type="match status" value="1"/>
</dbReference>
<dbReference type="AlphaFoldDB" id="A0A933IF08"/>
<dbReference type="PANTHER" id="PTHR43630:SF2">
    <property type="entry name" value="GLYCOSYLTRANSFERASE"/>
    <property type="match status" value="1"/>
</dbReference>
<dbReference type="InterPro" id="IPR001173">
    <property type="entry name" value="Glyco_trans_2-like"/>
</dbReference>
<dbReference type="Gene3D" id="3.90.550.10">
    <property type="entry name" value="Spore Coat Polysaccharide Biosynthesis Protein SpsA, Chain A"/>
    <property type="match status" value="1"/>
</dbReference>
<comment type="caution">
    <text evidence="2">The sequence shown here is derived from an EMBL/GenBank/DDBJ whole genome shotgun (WGS) entry which is preliminary data.</text>
</comment>
<organism evidence="2 3">
    <name type="scientific">candidate division TA06 bacterium</name>
    <dbReference type="NCBI Taxonomy" id="2250710"/>
    <lineage>
        <taxon>Bacteria</taxon>
        <taxon>Bacteria division TA06</taxon>
    </lineage>
</organism>
<dbReference type="EMBL" id="JACQXR010000111">
    <property type="protein sequence ID" value="MBI4727223.1"/>
    <property type="molecule type" value="Genomic_DNA"/>
</dbReference>